<accession>L1IAE3</accession>
<proteinExistence type="predicted"/>
<sequence>MGSRIEDSTPDDWNEKLLGSEALSDERSIIFPLSSGDELAWSQGFSDSYPDTCLLLADMIPDDLHEKLLGSEALNMIPDDLHETLLGSEALSDKRSIIFPLSSRDQMETVLGKVENKIRSESMSERLPSDCSALSNTNWKDFKTKALAWSQGFSDSYPDTCHLSGNLGSVKLLSDSITRPRGHINGNEEEALGNEPVIRRGQDRRSSVSNTTAGGVPWETLLKIASAQANDGHEVSVAPVMIFGAAPVQPGIDLVVKTARLPRDLAVKLKPQHRESALREETSVLFMLGDDRPVEGTNTENEIEMGVEVEISGKPLESYTPF</sequence>
<dbReference type="RefSeq" id="XP_005820062.1">
    <property type="nucleotide sequence ID" value="XM_005820005.1"/>
</dbReference>
<reference evidence="1 3" key="1">
    <citation type="journal article" date="2012" name="Nature">
        <title>Algal genomes reveal evolutionary mosaicism and the fate of nucleomorphs.</title>
        <authorList>
            <consortium name="DOE Joint Genome Institute"/>
            <person name="Curtis B.A."/>
            <person name="Tanifuji G."/>
            <person name="Burki F."/>
            <person name="Gruber A."/>
            <person name="Irimia M."/>
            <person name="Maruyama S."/>
            <person name="Arias M.C."/>
            <person name="Ball S.G."/>
            <person name="Gile G.H."/>
            <person name="Hirakawa Y."/>
            <person name="Hopkins J.F."/>
            <person name="Kuo A."/>
            <person name="Rensing S.A."/>
            <person name="Schmutz J."/>
            <person name="Symeonidi A."/>
            <person name="Elias M."/>
            <person name="Eveleigh R.J."/>
            <person name="Herman E.K."/>
            <person name="Klute M.J."/>
            <person name="Nakayama T."/>
            <person name="Obornik M."/>
            <person name="Reyes-Prieto A."/>
            <person name="Armbrust E.V."/>
            <person name="Aves S.J."/>
            <person name="Beiko R.G."/>
            <person name="Coutinho P."/>
            <person name="Dacks J.B."/>
            <person name="Durnford D.G."/>
            <person name="Fast N.M."/>
            <person name="Green B.R."/>
            <person name="Grisdale C.J."/>
            <person name="Hempel F."/>
            <person name="Henrissat B."/>
            <person name="Hoppner M.P."/>
            <person name="Ishida K."/>
            <person name="Kim E."/>
            <person name="Koreny L."/>
            <person name="Kroth P.G."/>
            <person name="Liu Y."/>
            <person name="Malik S.B."/>
            <person name="Maier U.G."/>
            <person name="McRose D."/>
            <person name="Mock T."/>
            <person name="Neilson J.A."/>
            <person name="Onodera N.T."/>
            <person name="Poole A.M."/>
            <person name="Pritham E.J."/>
            <person name="Richards T.A."/>
            <person name="Rocap G."/>
            <person name="Roy S.W."/>
            <person name="Sarai C."/>
            <person name="Schaack S."/>
            <person name="Shirato S."/>
            <person name="Slamovits C.H."/>
            <person name="Spencer D.F."/>
            <person name="Suzuki S."/>
            <person name="Worden A.Z."/>
            <person name="Zauner S."/>
            <person name="Barry K."/>
            <person name="Bell C."/>
            <person name="Bharti A.K."/>
            <person name="Crow J.A."/>
            <person name="Grimwood J."/>
            <person name="Kramer R."/>
            <person name="Lindquist E."/>
            <person name="Lucas S."/>
            <person name="Salamov A."/>
            <person name="McFadden G.I."/>
            <person name="Lane C.E."/>
            <person name="Keeling P.J."/>
            <person name="Gray M.W."/>
            <person name="Grigoriev I.V."/>
            <person name="Archibald J.M."/>
        </authorList>
    </citation>
    <scope>NUCLEOTIDE SEQUENCE</scope>
    <source>
        <strain evidence="1 3">CCMP2712</strain>
    </source>
</reference>
<evidence type="ECO:0000313" key="1">
    <source>
        <dbReference type="EMBL" id="EKX33082.1"/>
    </source>
</evidence>
<gene>
    <name evidence="1" type="ORF">GUITHDRAFT_148177</name>
</gene>
<organism evidence="1">
    <name type="scientific">Guillardia theta (strain CCMP2712)</name>
    <name type="common">Cryptophyte</name>
    <dbReference type="NCBI Taxonomy" id="905079"/>
    <lineage>
        <taxon>Eukaryota</taxon>
        <taxon>Cryptophyceae</taxon>
        <taxon>Pyrenomonadales</taxon>
        <taxon>Geminigeraceae</taxon>
        <taxon>Guillardia</taxon>
    </lineage>
</organism>
<reference evidence="2" key="3">
    <citation type="submission" date="2016-03" db="UniProtKB">
        <authorList>
            <consortium name="EnsemblProtists"/>
        </authorList>
    </citation>
    <scope>IDENTIFICATION</scope>
</reference>
<dbReference type="EnsemblProtists" id="EKX33082">
    <property type="protein sequence ID" value="EKX33082"/>
    <property type="gene ID" value="GUITHDRAFT_148177"/>
</dbReference>
<dbReference type="AlphaFoldDB" id="L1IAE3"/>
<keyword evidence="3" id="KW-1185">Reference proteome</keyword>
<dbReference type="KEGG" id="gtt:GUITHDRAFT_148177"/>
<reference evidence="3" key="2">
    <citation type="submission" date="2012-11" db="EMBL/GenBank/DDBJ databases">
        <authorList>
            <person name="Kuo A."/>
            <person name="Curtis B.A."/>
            <person name="Tanifuji G."/>
            <person name="Burki F."/>
            <person name="Gruber A."/>
            <person name="Irimia M."/>
            <person name="Maruyama S."/>
            <person name="Arias M.C."/>
            <person name="Ball S.G."/>
            <person name="Gile G.H."/>
            <person name="Hirakawa Y."/>
            <person name="Hopkins J.F."/>
            <person name="Rensing S.A."/>
            <person name="Schmutz J."/>
            <person name="Symeonidi A."/>
            <person name="Elias M."/>
            <person name="Eveleigh R.J."/>
            <person name="Herman E.K."/>
            <person name="Klute M.J."/>
            <person name="Nakayama T."/>
            <person name="Obornik M."/>
            <person name="Reyes-Prieto A."/>
            <person name="Armbrust E.V."/>
            <person name="Aves S.J."/>
            <person name="Beiko R.G."/>
            <person name="Coutinho P."/>
            <person name="Dacks J.B."/>
            <person name="Durnford D.G."/>
            <person name="Fast N.M."/>
            <person name="Green B.R."/>
            <person name="Grisdale C."/>
            <person name="Hempe F."/>
            <person name="Henrissat B."/>
            <person name="Hoppner M.P."/>
            <person name="Ishida K.-I."/>
            <person name="Kim E."/>
            <person name="Koreny L."/>
            <person name="Kroth P.G."/>
            <person name="Liu Y."/>
            <person name="Malik S.-B."/>
            <person name="Maier U.G."/>
            <person name="McRose D."/>
            <person name="Mock T."/>
            <person name="Neilson J.A."/>
            <person name="Onodera N.T."/>
            <person name="Poole A.M."/>
            <person name="Pritham E.J."/>
            <person name="Richards T.A."/>
            <person name="Rocap G."/>
            <person name="Roy S.W."/>
            <person name="Sarai C."/>
            <person name="Schaack S."/>
            <person name="Shirato S."/>
            <person name="Slamovits C.H."/>
            <person name="Spencer D.F."/>
            <person name="Suzuki S."/>
            <person name="Worden A.Z."/>
            <person name="Zauner S."/>
            <person name="Barry K."/>
            <person name="Bell C."/>
            <person name="Bharti A.K."/>
            <person name="Crow J.A."/>
            <person name="Grimwood J."/>
            <person name="Kramer R."/>
            <person name="Lindquist E."/>
            <person name="Lucas S."/>
            <person name="Salamov A."/>
            <person name="McFadden G.I."/>
            <person name="Lane C.E."/>
            <person name="Keeling P.J."/>
            <person name="Gray M.W."/>
            <person name="Grigoriev I.V."/>
            <person name="Archibald J.M."/>
        </authorList>
    </citation>
    <scope>NUCLEOTIDE SEQUENCE</scope>
    <source>
        <strain evidence="3">CCMP2712</strain>
    </source>
</reference>
<name>L1IAE3_GUITC</name>
<dbReference type="EMBL" id="JH993157">
    <property type="protein sequence ID" value="EKX33082.1"/>
    <property type="molecule type" value="Genomic_DNA"/>
</dbReference>
<dbReference type="PaxDb" id="55529-EKX33082"/>
<evidence type="ECO:0000313" key="3">
    <source>
        <dbReference type="Proteomes" id="UP000011087"/>
    </source>
</evidence>
<dbReference type="Proteomes" id="UP000011087">
    <property type="component" value="Unassembled WGS sequence"/>
</dbReference>
<protein>
    <submittedName>
        <fullName evidence="1 2">Uncharacterized protein</fullName>
    </submittedName>
</protein>
<evidence type="ECO:0000313" key="2">
    <source>
        <dbReference type="EnsemblProtists" id="EKX33082"/>
    </source>
</evidence>
<dbReference type="GeneID" id="17289814"/>
<dbReference type="HOGENOM" id="CLU_864481_0_0_1"/>